<dbReference type="EMBL" id="QNRQ01000002">
    <property type="protein sequence ID" value="RBP41719.1"/>
    <property type="molecule type" value="Genomic_DNA"/>
</dbReference>
<dbReference type="Gene3D" id="3.40.50.11190">
    <property type="match status" value="1"/>
</dbReference>
<proteinExistence type="predicted"/>
<evidence type="ECO:0000256" key="1">
    <source>
        <dbReference type="PIRSR" id="PIRSR620023-1"/>
    </source>
</evidence>
<dbReference type="RefSeq" id="WP_113931978.1">
    <property type="nucleotide sequence ID" value="NZ_JACCEU010000002.1"/>
</dbReference>
<feature type="active site" description="Proton acceptor" evidence="1">
    <location>
        <position position="17"/>
    </location>
</feature>
<dbReference type="InterPro" id="IPR007235">
    <property type="entry name" value="Glyco_trans_28_C"/>
</dbReference>
<dbReference type="PANTHER" id="PTHR21015">
    <property type="entry name" value="UDP-N-ACETYLGLUCOSAMINE--N-ACETYLMURAMYL-(PENTAPEPTIDE) PYROPHOSPHORYL-UNDECAPRENOL N-ACETYLGLUCOSAMINE TRANSFERASE 1"/>
    <property type="match status" value="1"/>
</dbReference>
<feature type="binding site" evidence="2">
    <location>
        <position position="286"/>
    </location>
    <ligand>
        <name>substrate</name>
    </ligand>
</feature>
<evidence type="ECO:0000313" key="4">
    <source>
        <dbReference type="EMBL" id="RBP41719.1"/>
    </source>
</evidence>
<dbReference type="AlphaFoldDB" id="A0A366HGJ5"/>
<dbReference type="GO" id="GO:0016787">
    <property type="term" value="F:hydrolase activity"/>
    <property type="evidence" value="ECO:0007669"/>
    <property type="project" value="UniProtKB-KW"/>
</dbReference>
<name>A0A366HGJ5_9BURK</name>
<dbReference type="InterPro" id="IPR020023">
    <property type="entry name" value="PseG"/>
</dbReference>
<comment type="caution">
    <text evidence="4">The sequence shown here is derived from an EMBL/GenBank/DDBJ whole genome shotgun (WGS) entry which is preliminary data.</text>
</comment>
<gene>
    <name evidence="4" type="ORF">DFR37_10298</name>
</gene>
<sequence length="368" mass="40376">MNVAFRVDASLQIGTGHVMRCLTLADALTAKGVACYFISKRHPGHLFNLIIQRGHKLLPIEHKCPNTVPTTQTLKCQLRGYALWLGSDWEQDAEQTAVALASLTVMDWLVVDHYGIEANWEGALAAHYRQLMVIDDLADRPHRCDLLLDQTFGRQSTSYAPWVSARCTLLLGAQYALLRPEFATMRRYSISRRVSPQVRRLLVAMGGVDKDNVTGLVLKTLKGCDLAEDIEITVIMGPHAPWLTEVMQIATTLRCKTSVLTNVSDMATLMATADLAIGAAGATSWERCCLGLPSIIVVLADNQRHIAQVLKAELAVDVVSNLAALPVILPALINRYRMCPAALSDMSHAAARITDGRGVQKVLNHMGY</sequence>
<dbReference type="Gene3D" id="3.40.50.2000">
    <property type="entry name" value="Glycogen Phosphorylase B"/>
    <property type="match status" value="1"/>
</dbReference>
<feature type="binding site" evidence="2">
    <location>
        <position position="179"/>
    </location>
    <ligand>
        <name>substrate</name>
    </ligand>
</feature>
<organism evidence="4 5">
    <name type="scientific">Eoetvoesiella caeni</name>
    <dbReference type="NCBI Taxonomy" id="645616"/>
    <lineage>
        <taxon>Bacteria</taxon>
        <taxon>Pseudomonadati</taxon>
        <taxon>Pseudomonadota</taxon>
        <taxon>Betaproteobacteria</taxon>
        <taxon>Burkholderiales</taxon>
        <taxon>Alcaligenaceae</taxon>
        <taxon>Eoetvoesiella</taxon>
    </lineage>
</organism>
<evidence type="ECO:0000313" key="5">
    <source>
        <dbReference type="Proteomes" id="UP000253628"/>
    </source>
</evidence>
<evidence type="ECO:0000259" key="3">
    <source>
        <dbReference type="Pfam" id="PF04101"/>
    </source>
</evidence>
<keyword evidence="4" id="KW-0378">Hydrolase</keyword>
<reference evidence="4 5" key="1">
    <citation type="submission" date="2018-06" db="EMBL/GenBank/DDBJ databases">
        <title>Genomic Encyclopedia of Type Strains, Phase IV (KMG-IV): sequencing the most valuable type-strain genomes for metagenomic binning, comparative biology and taxonomic classification.</title>
        <authorList>
            <person name="Goeker M."/>
        </authorList>
    </citation>
    <scope>NUCLEOTIDE SEQUENCE [LARGE SCALE GENOMIC DNA]</scope>
    <source>
        <strain evidence="4 5">DSM 25520</strain>
    </source>
</reference>
<dbReference type="NCBIfam" id="TIGR03590">
    <property type="entry name" value="PseG"/>
    <property type="match status" value="1"/>
</dbReference>
<dbReference type="GO" id="GO:0016758">
    <property type="term" value="F:hexosyltransferase activity"/>
    <property type="evidence" value="ECO:0007669"/>
    <property type="project" value="InterPro"/>
</dbReference>
<dbReference type="SUPFAM" id="SSF53756">
    <property type="entry name" value="UDP-Glycosyltransferase/glycogen phosphorylase"/>
    <property type="match status" value="1"/>
</dbReference>
<dbReference type="Proteomes" id="UP000253628">
    <property type="component" value="Unassembled WGS sequence"/>
</dbReference>
<protein>
    <submittedName>
        <fullName evidence="4">UDP-2,4-diacetamido-2,4, 6-trideoxy-beta-L-altropyranose hydrolase</fullName>
    </submittedName>
</protein>
<dbReference type="PANTHER" id="PTHR21015:SF22">
    <property type="entry name" value="GLYCOSYLTRANSFERASE"/>
    <property type="match status" value="1"/>
</dbReference>
<accession>A0A366HGJ5</accession>
<keyword evidence="5" id="KW-1185">Reference proteome</keyword>
<dbReference type="Pfam" id="PF04101">
    <property type="entry name" value="Glyco_tran_28_C"/>
    <property type="match status" value="1"/>
</dbReference>
<evidence type="ECO:0000256" key="2">
    <source>
        <dbReference type="PIRSR" id="PIRSR620023-2"/>
    </source>
</evidence>
<feature type="domain" description="Glycosyl transferase family 28 C-terminal" evidence="3">
    <location>
        <begin position="208"/>
        <end position="350"/>
    </location>
</feature>
<dbReference type="OrthoDB" id="9788924at2"/>